<dbReference type="InterPro" id="IPR005645">
    <property type="entry name" value="FSH-like_dom"/>
</dbReference>
<evidence type="ECO:0000256" key="2">
    <source>
        <dbReference type="SAM" id="MobiDB-lite"/>
    </source>
</evidence>
<dbReference type="InterPro" id="IPR050593">
    <property type="entry name" value="LovG"/>
</dbReference>
<dbReference type="InterPro" id="IPR029058">
    <property type="entry name" value="AB_hydrolase_fold"/>
</dbReference>
<name>C1MWK3_MICPC</name>
<sequence length="260" mass="27839">MASASSSPDPSDVVVADEAEKTSSKKRKMIALHGKGGTAASFEKYMAPLVAATSETWDWTFVDGPHELHSGGRAWWTLPPNTRTFEAESLDGADDSLAMLDHLWPFDGLMGFSQGAMLAAIACGRGVGPSRAHRPRYALVVGAAFPTARGADVEKLRSVELRAAGEWDEAVPESVAAVVAAPPEPLVRSLHVIGKKDEMNPPAQGRKVAEAFGLGAATHEHQARVVACFTHRSVSTFDRWAHVVPLDDESVAKYVELLMS</sequence>
<dbReference type="GO" id="GO:0005737">
    <property type="term" value="C:cytoplasm"/>
    <property type="evidence" value="ECO:0007669"/>
    <property type="project" value="TreeGrafter"/>
</dbReference>
<accession>C1MWK3</accession>
<protein>
    <submittedName>
        <fullName evidence="4">Predicted protein</fullName>
    </submittedName>
</protein>
<dbReference type="EMBL" id="GG663741">
    <property type="protein sequence ID" value="EEH56186.1"/>
    <property type="molecule type" value="Genomic_DNA"/>
</dbReference>
<dbReference type="Proteomes" id="UP000001876">
    <property type="component" value="Unassembled WGS sequence"/>
</dbReference>
<evidence type="ECO:0000259" key="3">
    <source>
        <dbReference type="Pfam" id="PF03959"/>
    </source>
</evidence>
<keyword evidence="1" id="KW-0378">Hydrolase</keyword>
<evidence type="ECO:0000313" key="4">
    <source>
        <dbReference type="EMBL" id="EEH56186.1"/>
    </source>
</evidence>
<dbReference type="GeneID" id="9685375"/>
<evidence type="ECO:0000313" key="5">
    <source>
        <dbReference type="Proteomes" id="UP000001876"/>
    </source>
</evidence>
<dbReference type="OrthoDB" id="414698at2759"/>
<dbReference type="PANTHER" id="PTHR48070:SF6">
    <property type="entry name" value="ESTERASE OVCA2"/>
    <property type="match status" value="1"/>
</dbReference>
<proteinExistence type="predicted"/>
<feature type="region of interest" description="Disordered" evidence="2">
    <location>
        <begin position="1"/>
        <end position="27"/>
    </location>
</feature>
<keyword evidence="5" id="KW-1185">Reference proteome</keyword>
<reference evidence="4 5" key="1">
    <citation type="journal article" date="2009" name="Science">
        <title>Green evolution and dynamic adaptations revealed by genomes of the marine picoeukaryotes Micromonas.</title>
        <authorList>
            <person name="Worden A.Z."/>
            <person name="Lee J.H."/>
            <person name="Mock T."/>
            <person name="Rouze P."/>
            <person name="Simmons M.P."/>
            <person name="Aerts A.L."/>
            <person name="Allen A.E."/>
            <person name="Cuvelier M.L."/>
            <person name="Derelle E."/>
            <person name="Everett M.V."/>
            <person name="Foulon E."/>
            <person name="Grimwood J."/>
            <person name="Gundlach H."/>
            <person name="Henrissat B."/>
            <person name="Napoli C."/>
            <person name="McDonald S.M."/>
            <person name="Parker M.S."/>
            <person name="Rombauts S."/>
            <person name="Salamov A."/>
            <person name="Von Dassow P."/>
            <person name="Badger J.H."/>
            <person name="Coutinho P.M."/>
            <person name="Demir E."/>
            <person name="Dubchak I."/>
            <person name="Gentemann C."/>
            <person name="Eikrem W."/>
            <person name="Gready J.E."/>
            <person name="John U."/>
            <person name="Lanier W."/>
            <person name="Lindquist E.A."/>
            <person name="Lucas S."/>
            <person name="Mayer K.F."/>
            <person name="Moreau H."/>
            <person name="Not F."/>
            <person name="Otillar R."/>
            <person name="Panaud O."/>
            <person name="Pangilinan J."/>
            <person name="Paulsen I."/>
            <person name="Piegu B."/>
            <person name="Poliakov A."/>
            <person name="Robbens S."/>
            <person name="Schmutz J."/>
            <person name="Toulza E."/>
            <person name="Wyss T."/>
            <person name="Zelensky A."/>
            <person name="Zhou K."/>
            <person name="Armbrust E.V."/>
            <person name="Bhattacharya D."/>
            <person name="Goodenough U.W."/>
            <person name="Van de Peer Y."/>
            <person name="Grigoriev I.V."/>
        </authorList>
    </citation>
    <scope>NUCLEOTIDE SEQUENCE [LARGE SCALE GENOMIC DNA]</scope>
    <source>
        <strain evidence="4 5">CCMP1545</strain>
    </source>
</reference>
<dbReference type="OMA" id="FAWWHLP"/>
<feature type="compositionally biased region" description="Low complexity" evidence="2">
    <location>
        <begin position="1"/>
        <end position="16"/>
    </location>
</feature>
<dbReference type="eggNOG" id="ENOG502SF6G">
    <property type="taxonomic scope" value="Eukaryota"/>
</dbReference>
<dbReference type="GO" id="GO:0005634">
    <property type="term" value="C:nucleus"/>
    <property type="evidence" value="ECO:0007669"/>
    <property type="project" value="TreeGrafter"/>
</dbReference>
<dbReference type="RefSeq" id="XP_003060234.1">
    <property type="nucleotide sequence ID" value="XM_003060188.1"/>
</dbReference>
<organism evidence="5">
    <name type="scientific">Micromonas pusilla (strain CCMP1545)</name>
    <name type="common">Picoplanktonic green alga</name>
    <dbReference type="NCBI Taxonomy" id="564608"/>
    <lineage>
        <taxon>Eukaryota</taxon>
        <taxon>Viridiplantae</taxon>
        <taxon>Chlorophyta</taxon>
        <taxon>Mamiellophyceae</taxon>
        <taxon>Mamiellales</taxon>
        <taxon>Mamiellaceae</taxon>
        <taxon>Micromonas</taxon>
    </lineage>
</organism>
<dbReference type="Pfam" id="PF03959">
    <property type="entry name" value="FSH1"/>
    <property type="match status" value="1"/>
</dbReference>
<feature type="domain" description="Serine hydrolase" evidence="3">
    <location>
        <begin position="24"/>
        <end position="221"/>
    </location>
</feature>
<dbReference type="PANTHER" id="PTHR48070">
    <property type="entry name" value="ESTERASE OVCA2"/>
    <property type="match status" value="1"/>
</dbReference>
<dbReference type="Gene3D" id="3.40.50.1820">
    <property type="entry name" value="alpha/beta hydrolase"/>
    <property type="match status" value="1"/>
</dbReference>
<evidence type="ECO:0000256" key="1">
    <source>
        <dbReference type="ARBA" id="ARBA00022801"/>
    </source>
</evidence>
<dbReference type="AlphaFoldDB" id="C1MWK3"/>
<dbReference type="KEGG" id="mpp:MICPUCDRAFT_59801"/>
<dbReference type="GO" id="GO:0016787">
    <property type="term" value="F:hydrolase activity"/>
    <property type="evidence" value="ECO:0007669"/>
    <property type="project" value="UniProtKB-KW"/>
</dbReference>
<dbReference type="SUPFAM" id="SSF53474">
    <property type="entry name" value="alpha/beta-Hydrolases"/>
    <property type="match status" value="1"/>
</dbReference>
<gene>
    <name evidence="4" type="ORF">MICPUCDRAFT_59801</name>
</gene>